<proteinExistence type="predicted"/>
<organism evidence="2">
    <name type="scientific">human gut metagenome</name>
    <dbReference type="NCBI Taxonomy" id="408170"/>
    <lineage>
        <taxon>unclassified sequences</taxon>
        <taxon>metagenomes</taxon>
        <taxon>organismal metagenomes</taxon>
    </lineage>
</organism>
<evidence type="ECO:0000313" key="2">
    <source>
        <dbReference type="EMBL" id="ETJ29387.1"/>
    </source>
</evidence>
<gene>
    <name evidence="2" type="ORF">Q604_UNBC16078G0001</name>
</gene>
<keyword evidence="1" id="KW-1133">Transmembrane helix</keyword>
<protein>
    <submittedName>
        <fullName evidence="2">Uncharacterized protein</fullName>
    </submittedName>
</protein>
<sequence>MKHYIRSYWTKYKQLYKKGLKGIAAFLAIGAIIVFVLATIASR</sequence>
<dbReference type="AlphaFoldDB" id="W1XGH0"/>
<evidence type="ECO:0000256" key="1">
    <source>
        <dbReference type="SAM" id="Phobius"/>
    </source>
</evidence>
<name>W1XGH0_9ZZZZ</name>
<feature type="non-terminal residue" evidence="2">
    <location>
        <position position="43"/>
    </location>
</feature>
<keyword evidence="1" id="KW-0812">Transmembrane</keyword>
<feature type="transmembrane region" description="Helical" evidence="1">
    <location>
        <begin position="20"/>
        <end position="41"/>
    </location>
</feature>
<keyword evidence="1" id="KW-0472">Membrane</keyword>
<reference evidence="2" key="1">
    <citation type="submission" date="2013-12" db="EMBL/GenBank/DDBJ databases">
        <title>A Varibaculum cambriense genome reconstructed from a premature infant gut community with otherwise low bacterial novelty that shifts toward anaerobic metabolism during the third week of life.</title>
        <authorList>
            <person name="Brown C.T."/>
            <person name="Sharon I."/>
            <person name="Thomas B.C."/>
            <person name="Castelle C.J."/>
            <person name="Morowitz M.J."/>
            <person name="Banfield J.F."/>
        </authorList>
    </citation>
    <scope>NUCLEOTIDE SEQUENCE</scope>
</reference>
<accession>W1XGH0</accession>
<comment type="caution">
    <text evidence="2">The sequence shown here is derived from an EMBL/GenBank/DDBJ whole genome shotgun (WGS) entry which is preliminary data.</text>
</comment>
<dbReference type="EMBL" id="AZMM01016078">
    <property type="protein sequence ID" value="ETJ29387.1"/>
    <property type="molecule type" value="Genomic_DNA"/>
</dbReference>